<protein>
    <submittedName>
        <fullName evidence="2">Uncharacterized protein</fullName>
    </submittedName>
</protein>
<dbReference type="AlphaFoldDB" id="W4JSN0"/>
<feature type="signal peptide" evidence="1">
    <location>
        <begin position="1"/>
        <end position="18"/>
    </location>
</feature>
<proteinExistence type="predicted"/>
<dbReference type="KEGG" id="hir:HETIRDRAFT_442002"/>
<dbReference type="GeneID" id="20675403"/>
<dbReference type="RefSeq" id="XP_009551365.1">
    <property type="nucleotide sequence ID" value="XM_009553070.1"/>
</dbReference>
<name>W4JSN0_HETIT</name>
<dbReference type="EMBL" id="KI925464">
    <property type="protein sequence ID" value="ETW76464.1"/>
    <property type="molecule type" value="Genomic_DNA"/>
</dbReference>
<dbReference type="STRING" id="747525.W4JSN0"/>
<feature type="chain" id="PRO_5004844045" evidence="1">
    <location>
        <begin position="19"/>
        <end position="200"/>
    </location>
</feature>
<accession>W4JSN0</accession>
<dbReference type="OrthoDB" id="3249523at2759"/>
<keyword evidence="1" id="KW-0732">Signal</keyword>
<gene>
    <name evidence="2" type="ORF">HETIRDRAFT_442002</name>
</gene>
<dbReference type="InParanoid" id="W4JSN0"/>
<dbReference type="HOGENOM" id="CLU_083085_0_0_1"/>
<evidence type="ECO:0000313" key="2">
    <source>
        <dbReference type="EMBL" id="ETW76464.1"/>
    </source>
</evidence>
<evidence type="ECO:0000256" key="1">
    <source>
        <dbReference type="SAM" id="SignalP"/>
    </source>
</evidence>
<sequence>MFFERLVVLATLALIATAIPFNDFVSRSAPQASCSSTKLVDSSVITVGGNSVVLSTLACDSSTRVVEAAAQDTNTTDPVDVCGLICNTFCGSLGDLPPTTEDCQTIKDAIQIFAGNAAPTFVVQPSHIQQLTFGTCRFFFENLGSEPEEYCWQDLANTGSAAAAACFPPTDPVNSLASCKAPDGTWELGVSHSNTTDTSS</sequence>
<reference evidence="2 3" key="1">
    <citation type="journal article" date="2012" name="New Phytol.">
        <title>Insight into trade-off between wood decay and parasitism from the genome of a fungal forest pathogen.</title>
        <authorList>
            <person name="Olson A."/>
            <person name="Aerts A."/>
            <person name="Asiegbu F."/>
            <person name="Belbahri L."/>
            <person name="Bouzid O."/>
            <person name="Broberg A."/>
            <person name="Canback B."/>
            <person name="Coutinho P.M."/>
            <person name="Cullen D."/>
            <person name="Dalman K."/>
            <person name="Deflorio G."/>
            <person name="van Diepen L.T."/>
            <person name="Dunand C."/>
            <person name="Duplessis S."/>
            <person name="Durling M."/>
            <person name="Gonthier P."/>
            <person name="Grimwood J."/>
            <person name="Fossdal C.G."/>
            <person name="Hansson D."/>
            <person name="Henrissat B."/>
            <person name="Hietala A."/>
            <person name="Himmelstrand K."/>
            <person name="Hoffmeister D."/>
            <person name="Hogberg N."/>
            <person name="James T.Y."/>
            <person name="Karlsson M."/>
            <person name="Kohler A."/>
            <person name="Kues U."/>
            <person name="Lee Y.H."/>
            <person name="Lin Y.C."/>
            <person name="Lind M."/>
            <person name="Lindquist E."/>
            <person name="Lombard V."/>
            <person name="Lucas S."/>
            <person name="Lunden K."/>
            <person name="Morin E."/>
            <person name="Murat C."/>
            <person name="Park J."/>
            <person name="Raffaello T."/>
            <person name="Rouze P."/>
            <person name="Salamov A."/>
            <person name="Schmutz J."/>
            <person name="Solheim H."/>
            <person name="Stahlberg J."/>
            <person name="Velez H."/>
            <person name="de Vries R.P."/>
            <person name="Wiebenga A."/>
            <person name="Woodward S."/>
            <person name="Yakovlev I."/>
            <person name="Garbelotto M."/>
            <person name="Martin F."/>
            <person name="Grigoriev I.V."/>
            <person name="Stenlid J."/>
        </authorList>
    </citation>
    <scope>NUCLEOTIDE SEQUENCE [LARGE SCALE GENOMIC DNA]</scope>
    <source>
        <strain evidence="2 3">TC 32-1</strain>
    </source>
</reference>
<evidence type="ECO:0000313" key="3">
    <source>
        <dbReference type="Proteomes" id="UP000030671"/>
    </source>
</evidence>
<keyword evidence="3" id="KW-1185">Reference proteome</keyword>
<dbReference type="Proteomes" id="UP000030671">
    <property type="component" value="Unassembled WGS sequence"/>
</dbReference>
<organism evidence="2 3">
    <name type="scientific">Heterobasidion irregulare (strain TC 32-1)</name>
    <dbReference type="NCBI Taxonomy" id="747525"/>
    <lineage>
        <taxon>Eukaryota</taxon>
        <taxon>Fungi</taxon>
        <taxon>Dikarya</taxon>
        <taxon>Basidiomycota</taxon>
        <taxon>Agaricomycotina</taxon>
        <taxon>Agaricomycetes</taxon>
        <taxon>Russulales</taxon>
        <taxon>Bondarzewiaceae</taxon>
        <taxon>Heterobasidion</taxon>
        <taxon>Heterobasidion annosum species complex</taxon>
    </lineage>
</organism>
<dbReference type="eggNOG" id="ENOG502SVVN">
    <property type="taxonomic scope" value="Eukaryota"/>
</dbReference>